<keyword evidence="8 10" id="KW-0413">Isomerase</keyword>
<dbReference type="SUPFAM" id="SSF102735">
    <property type="entry name" value="Trigger factor ribosome-binding domain"/>
    <property type="match status" value="1"/>
</dbReference>
<evidence type="ECO:0000256" key="4">
    <source>
        <dbReference type="ARBA" id="ARBA00016902"/>
    </source>
</evidence>
<comment type="similarity">
    <text evidence="3 11">Belongs to the FKBP-type PPIase family. Tig subfamily.</text>
</comment>
<dbReference type="GO" id="GO:0051301">
    <property type="term" value="P:cell division"/>
    <property type="evidence" value="ECO:0007669"/>
    <property type="project" value="UniProtKB-KW"/>
</dbReference>
<dbReference type="InterPro" id="IPR008880">
    <property type="entry name" value="Trigger_fac_C"/>
</dbReference>
<evidence type="ECO:0000313" key="14">
    <source>
        <dbReference type="Proteomes" id="UP000290942"/>
    </source>
</evidence>
<dbReference type="SUPFAM" id="SSF54534">
    <property type="entry name" value="FKBP-like"/>
    <property type="match status" value="1"/>
</dbReference>
<comment type="catalytic activity">
    <reaction evidence="1 10">
        <text>[protein]-peptidylproline (omega=180) = [protein]-peptidylproline (omega=0)</text>
        <dbReference type="Rhea" id="RHEA:16237"/>
        <dbReference type="Rhea" id="RHEA-COMP:10747"/>
        <dbReference type="Rhea" id="RHEA-COMP:10748"/>
        <dbReference type="ChEBI" id="CHEBI:83833"/>
        <dbReference type="ChEBI" id="CHEBI:83834"/>
        <dbReference type="EC" id="5.2.1.8"/>
    </reaction>
</comment>
<dbReference type="AlphaFoldDB" id="A0A449A8A7"/>
<dbReference type="Pfam" id="PF05698">
    <property type="entry name" value="Trigger_C"/>
    <property type="match status" value="1"/>
</dbReference>
<protein>
    <recommendedName>
        <fullName evidence="4 11">Trigger factor</fullName>
    </recommendedName>
</protein>
<evidence type="ECO:0000256" key="2">
    <source>
        <dbReference type="ARBA" id="ARBA00004496"/>
    </source>
</evidence>
<evidence type="ECO:0000256" key="9">
    <source>
        <dbReference type="ARBA" id="ARBA00023306"/>
    </source>
</evidence>
<dbReference type="InterPro" id="IPR005215">
    <property type="entry name" value="Trig_fac"/>
</dbReference>
<feature type="domain" description="PPIase FKBP-type" evidence="12">
    <location>
        <begin position="169"/>
        <end position="229"/>
    </location>
</feature>
<comment type="subcellular location">
    <subcellularLocation>
        <location evidence="2">Cytoplasm</location>
    </subcellularLocation>
</comment>
<reference evidence="13 14" key="1">
    <citation type="submission" date="2019-01" db="EMBL/GenBank/DDBJ databases">
        <authorList>
            <consortium name="Pathogen Informatics"/>
        </authorList>
    </citation>
    <scope>NUCLEOTIDE SEQUENCE [LARGE SCALE GENOMIC DNA]</scope>
    <source>
        <strain evidence="13 14">NCTC10122</strain>
    </source>
</reference>
<evidence type="ECO:0000256" key="7">
    <source>
        <dbReference type="ARBA" id="ARBA00023186"/>
    </source>
</evidence>
<sequence>MAKKNIVIDEKKVEIRKTIELKDEQWSKLHEKALQNLVKNLKIDGFRKGKVPADIAKKYISKPQAFENALNSYLSTNLKDIFEELKKENDRVIATQPNINVIEITDEKVVFEVAYPLDVDLSKIKLDGVKVKFDLPKVTEKDVEEYIDEKLKETSLQAPLKATQKTKFGDTVTLNYKGFVNNEPFDGGQAEGFELKLGSKTFIDTFEDQLVDKKVGYKGEVVVTFPEKYPVDKLAGQKATFEVEIVAAKRPEETKLTEDNIFVLRAGQAKTIEEAKDVIKWVITNSEIEISLNKYIEEFANEVLKNNEININEIFVHHQVEEKRKQVIQQLKQQGIKFEDYLKILDKNEKEFNELVFKEEKQSISFTLVAQHLLKSVVESKEVSKEEIEQWAAITSMSSGLPTSFLTGFFMQDENNKRQITERILEKRAFVAFVKSQDEKSGEKLEKLQKELETNATRISIEWNKRAEELKLEKEKEIEKAAKKKDKK</sequence>
<dbReference type="GO" id="GO:0003755">
    <property type="term" value="F:peptidyl-prolyl cis-trans isomerase activity"/>
    <property type="evidence" value="ECO:0007669"/>
    <property type="project" value="UniProtKB-KW"/>
</dbReference>
<evidence type="ECO:0000256" key="11">
    <source>
        <dbReference type="RuleBase" id="RU003914"/>
    </source>
</evidence>
<dbReference type="Pfam" id="PF05697">
    <property type="entry name" value="Trigger_N"/>
    <property type="match status" value="1"/>
</dbReference>
<gene>
    <name evidence="13" type="primary">MCYN0725</name>
    <name evidence="13" type="ORF">NCTC10122_00049</name>
</gene>
<evidence type="ECO:0000256" key="6">
    <source>
        <dbReference type="ARBA" id="ARBA00023110"/>
    </source>
</evidence>
<dbReference type="InterPro" id="IPR001179">
    <property type="entry name" value="PPIase_FKBP_dom"/>
</dbReference>
<dbReference type="InterPro" id="IPR046357">
    <property type="entry name" value="PPIase_dom_sf"/>
</dbReference>
<organism evidence="13 14">
    <name type="scientific">Mycoplasmopsis bovigenitalium</name>
    <dbReference type="NCBI Taxonomy" id="2112"/>
    <lineage>
        <taxon>Bacteria</taxon>
        <taxon>Bacillati</taxon>
        <taxon>Mycoplasmatota</taxon>
        <taxon>Mycoplasmoidales</taxon>
        <taxon>Metamycoplasmataceae</taxon>
        <taxon>Mycoplasmopsis</taxon>
    </lineage>
</organism>
<evidence type="ECO:0000256" key="1">
    <source>
        <dbReference type="ARBA" id="ARBA00000971"/>
    </source>
</evidence>
<keyword evidence="5 11" id="KW-0132">Cell division</keyword>
<dbReference type="GO" id="GO:0006457">
    <property type="term" value="P:protein folding"/>
    <property type="evidence" value="ECO:0007669"/>
    <property type="project" value="InterPro"/>
</dbReference>
<evidence type="ECO:0000259" key="12">
    <source>
        <dbReference type="PROSITE" id="PS50059"/>
    </source>
</evidence>
<keyword evidence="9 11" id="KW-0131">Cell cycle</keyword>
<evidence type="ECO:0000313" key="13">
    <source>
        <dbReference type="EMBL" id="VEU60461.1"/>
    </source>
</evidence>
<keyword evidence="7 11" id="KW-0143">Chaperone</keyword>
<evidence type="ECO:0000256" key="5">
    <source>
        <dbReference type="ARBA" id="ARBA00022618"/>
    </source>
</evidence>
<dbReference type="InterPro" id="IPR037041">
    <property type="entry name" value="Trigger_fac_C_sf"/>
</dbReference>
<proteinExistence type="inferred from homology"/>
<dbReference type="Proteomes" id="UP000290942">
    <property type="component" value="Chromosome"/>
</dbReference>
<evidence type="ECO:0000256" key="8">
    <source>
        <dbReference type="ARBA" id="ARBA00023235"/>
    </source>
</evidence>
<dbReference type="Gene3D" id="1.10.3120.10">
    <property type="entry name" value="Trigger factor, C-terminal domain"/>
    <property type="match status" value="1"/>
</dbReference>
<dbReference type="PROSITE" id="PS50059">
    <property type="entry name" value="FKBP_PPIASE"/>
    <property type="match status" value="1"/>
</dbReference>
<dbReference type="InterPro" id="IPR008881">
    <property type="entry name" value="Trigger_fac_ribosome-bd_bac"/>
</dbReference>
<dbReference type="InterPro" id="IPR027304">
    <property type="entry name" value="Trigger_fact/SurA_dom_sf"/>
</dbReference>
<keyword evidence="6 10" id="KW-0697">Rotamase</keyword>
<dbReference type="GO" id="GO:0005737">
    <property type="term" value="C:cytoplasm"/>
    <property type="evidence" value="ECO:0007669"/>
    <property type="project" value="UniProtKB-SubCell"/>
</dbReference>
<dbReference type="Gene3D" id="3.30.70.1050">
    <property type="entry name" value="Trigger factor ribosome-binding domain"/>
    <property type="match status" value="1"/>
</dbReference>
<dbReference type="Gene3D" id="3.10.50.40">
    <property type="match status" value="1"/>
</dbReference>
<dbReference type="PIRSF" id="PIRSF003095">
    <property type="entry name" value="Trigger_factor"/>
    <property type="match status" value="1"/>
</dbReference>
<dbReference type="NCBIfam" id="TIGR00115">
    <property type="entry name" value="tig"/>
    <property type="match status" value="1"/>
</dbReference>
<accession>A0A449A8A7</accession>
<dbReference type="EMBL" id="LR214970">
    <property type="protein sequence ID" value="VEU60461.1"/>
    <property type="molecule type" value="Genomic_DNA"/>
</dbReference>
<evidence type="ECO:0000256" key="3">
    <source>
        <dbReference type="ARBA" id="ARBA00005464"/>
    </source>
</evidence>
<evidence type="ECO:0000256" key="10">
    <source>
        <dbReference type="PROSITE-ProRule" id="PRU00277"/>
    </source>
</evidence>
<dbReference type="RefSeq" id="WP_129687416.1">
    <property type="nucleotide sequence ID" value="NZ_LR214970.1"/>
</dbReference>
<dbReference type="SUPFAM" id="SSF109998">
    <property type="entry name" value="Triger factor/SurA peptide-binding domain-like"/>
    <property type="match status" value="1"/>
</dbReference>
<dbReference type="GO" id="GO:0015031">
    <property type="term" value="P:protein transport"/>
    <property type="evidence" value="ECO:0007669"/>
    <property type="project" value="InterPro"/>
</dbReference>
<dbReference type="Pfam" id="PF00254">
    <property type="entry name" value="FKBP_C"/>
    <property type="match status" value="1"/>
</dbReference>
<comment type="function">
    <text evidence="11">Involved in protein export. Acts as a chaperone by maintaining the newly synthesized protein in an open conformation.</text>
</comment>
<dbReference type="InterPro" id="IPR036611">
    <property type="entry name" value="Trigger_fac_ribosome-bd_sf"/>
</dbReference>
<name>A0A449A8A7_9BACT</name>